<proteinExistence type="predicted"/>
<dbReference type="InterPro" id="IPR016181">
    <property type="entry name" value="Acyl_CoA_acyltransferase"/>
</dbReference>
<dbReference type="EMBL" id="JASTZU010000058">
    <property type="protein sequence ID" value="MDL4842190.1"/>
    <property type="molecule type" value="Genomic_DNA"/>
</dbReference>
<dbReference type="SUPFAM" id="SSF55729">
    <property type="entry name" value="Acyl-CoA N-acyltransferases (Nat)"/>
    <property type="match status" value="1"/>
</dbReference>
<dbReference type="InterPro" id="IPR000182">
    <property type="entry name" value="GNAT_dom"/>
</dbReference>
<name>A0ABT7L8H7_9BACI</name>
<keyword evidence="3" id="KW-1185">Reference proteome</keyword>
<feature type="domain" description="N-acetyltransferase" evidence="1">
    <location>
        <begin position="1"/>
        <end position="156"/>
    </location>
</feature>
<dbReference type="Proteomes" id="UP001235343">
    <property type="component" value="Unassembled WGS sequence"/>
</dbReference>
<dbReference type="Pfam" id="PF00583">
    <property type="entry name" value="Acetyltransf_1"/>
    <property type="match status" value="1"/>
</dbReference>
<protein>
    <submittedName>
        <fullName evidence="2">GNAT family N-acetyltransferase</fullName>
    </submittedName>
</protein>
<evidence type="ECO:0000313" key="3">
    <source>
        <dbReference type="Proteomes" id="UP001235343"/>
    </source>
</evidence>
<sequence>MYIKPLIKEEAKLISTWKYEDIYSLYNLSDSKEGIDELLNGTFYGCKNSKSQLIGYYCFGNSALVPGGISAGLYQETALDIGLAMNPSYTGKGFGQKFVEAGVGFAITTFQPIKLRLSVAMFNQRAITVYKRVGFICGKQFINNGNTFLIMEYPVQ</sequence>
<comment type="caution">
    <text evidence="2">The sequence shown here is derived from an EMBL/GenBank/DDBJ whole genome shotgun (WGS) entry which is preliminary data.</text>
</comment>
<dbReference type="PROSITE" id="PS51186">
    <property type="entry name" value="GNAT"/>
    <property type="match status" value="1"/>
</dbReference>
<evidence type="ECO:0000259" key="1">
    <source>
        <dbReference type="PROSITE" id="PS51186"/>
    </source>
</evidence>
<gene>
    <name evidence="2" type="ORF">QQS35_17260</name>
</gene>
<reference evidence="2 3" key="1">
    <citation type="submission" date="2023-06" db="EMBL/GenBank/DDBJ databases">
        <title>Aquibacillus rhizosphaerae LR5S19.</title>
        <authorList>
            <person name="Sun J.-Q."/>
        </authorList>
    </citation>
    <scope>NUCLEOTIDE SEQUENCE [LARGE SCALE GENOMIC DNA]</scope>
    <source>
        <strain evidence="2 3">LR5S19</strain>
    </source>
</reference>
<dbReference type="Gene3D" id="3.40.630.30">
    <property type="match status" value="1"/>
</dbReference>
<evidence type="ECO:0000313" key="2">
    <source>
        <dbReference type="EMBL" id="MDL4842190.1"/>
    </source>
</evidence>
<organism evidence="2 3">
    <name type="scientific">Aquibacillus rhizosphaerae</name>
    <dbReference type="NCBI Taxonomy" id="3051431"/>
    <lineage>
        <taxon>Bacteria</taxon>
        <taxon>Bacillati</taxon>
        <taxon>Bacillota</taxon>
        <taxon>Bacilli</taxon>
        <taxon>Bacillales</taxon>
        <taxon>Bacillaceae</taxon>
        <taxon>Aquibacillus</taxon>
    </lineage>
</organism>
<dbReference type="RefSeq" id="WP_285933475.1">
    <property type="nucleotide sequence ID" value="NZ_JASTZU010000058.1"/>
</dbReference>
<accession>A0ABT7L8H7</accession>